<dbReference type="InterPro" id="IPR001128">
    <property type="entry name" value="Cyt_P450"/>
</dbReference>
<evidence type="ECO:0000313" key="11">
    <source>
        <dbReference type="Proteomes" id="UP001446871"/>
    </source>
</evidence>
<dbReference type="PANTHER" id="PTHR46206">
    <property type="entry name" value="CYTOCHROME P450"/>
    <property type="match status" value="1"/>
</dbReference>
<keyword evidence="9" id="KW-0812">Transmembrane</keyword>
<name>A0ABR1UK21_9PEZI</name>
<comment type="similarity">
    <text evidence="2 8">Belongs to the cytochrome P450 family.</text>
</comment>
<dbReference type="CDD" id="cd11041">
    <property type="entry name" value="CYP503A1-like"/>
    <property type="match status" value="1"/>
</dbReference>
<keyword evidence="9" id="KW-0472">Membrane</keyword>
<reference evidence="10 11" key="1">
    <citation type="submission" date="2023-01" db="EMBL/GenBank/DDBJ databases">
        <title>Analysis of 21 Apiospora genomes using comparative genomics revels a genus with tremendous synthesis potential of carbohydrate active enzymes and secondary metabolites.</title>
        <authorList>
            <person name="Sorensen T."/>
        </authorList>
    </citation>
    <scope>NUCLEOTIDE SEQUENCE [LARGE SCALE GENOMIC DNA]</scope>
    <source>
        <strain evidence="10 11">CBS 83171</strain>
    </source>
</reference>
<organism evidence="10 11">
    <name type="scientific">Apiospora saccharicola</name>
    <dbReference type="NCBI Taxonomy" id="335842"/>
    <lineage>
        <taxon>Eukaryota</taxon>
        <taxon>Fungi</taxon>
        <taxon>Dikarya</taxon>
        <taxon>Ascomycota</taxon>
        <taxon>Pezizomycotina</taxon>
        <taxon>Sordariomycetes</taxon>
        <taxon>Xylariomycetidae</taxon>
        <taxon>Amphisphaeriales</taxon>
        <taxon>Apiosporaceae</taxon>
        <taxon>Apiospora</taxon>
    </lineage>
</organism>
<evidence type="ECO:0000313" key="10">
    <source>
        <dbReference type="EMBL" id="KAK8059265.1"/>
    </source>
</evidence>
<evidence type="ECO:0000256" key="4">
    <source>
        <dbReference type="ARBA" id="ARBA00022723"/>
    </source>
</evidence>
<keyword evidence="6 8" id="KW-0408">Iron</keyword>
<dbReference type="EMBL" id="JAQQWM010000006">
    <property type="protein sequence ID" value="KAK8059265.1"/>
    <property type="molecule type" value="Genomic_DNA"/>
</dbReference>
<dbReference type="Gene3D" id="1.10.630.10">
    <property type="entry name" value="Cytochrome P450"/>
    <property type="match status" value="1"/>
</dbReference>
<evidence type="ECO:0000256" key="3">
    <source>
        <dbReference type="ARBA" id="ARBA00022617"/>
    </source>
</evidence>
<dbReference type="InterPro" id="IPR036396">
    <property type="entry name" value="Cyt_P450_sf"/>
</dbReference>
<keyword evidence="3 8" id="KW-0349">Heme</keyword>
<evidence type="ECO:0008006" key="12">
    <source>
        <dbReference type="Google" id="ProtNLM"/>
    </source>
</evidence>
<dbReference type="PROSITE" id="PS00086">
    <property type="entry name" value="CYTOCHROME_P450"/>
    <property type="match status" value="1"/>
</dbReference>
<keyword evidence="4 8" id="KW-0479">Metal-binding</keyword>
<keyword evidence="7 8" id="KW-0503">Monooxygenase</keyword>
<dbReference type="SUPFAM" id="SSF48264">
    <property type="entry name" value="Cytochrome P450"/>
    <property type="match status" value="1"/>
</dbReference>
<comment type="caution">
    <text evidence="10">The sequence shown here is derived from an EMBL/GenBank/DDBJ whole genome shotgun (WGS) entry which is preliminary data.</text>
</comment>
<keyword evidence="9" id="KW-1133">Transmembrane helix</keyword>
<evidence type="ECO:0000256" key="5">
    <source>
        <dbReference type="ARBA" id="ARBA00023002"/>
    </source>
</evidence>
<keyword evidence="5 8" id="KW-0560">Oxidoreductase</keyword>
<keyword evidence="11" id="KW-1185">Reference proteome</keyword>
<accession>A0ABR1UK21</accession>
<dbReference type="PANTHER" id="PTHR46206:SF1">
    <property type="entry name" value="P450, PUTATIVE (EUROFUNG)-RELATED"/>
    <property type="match status" value="1"/>
</dbReference>
<gene>
    <name evidence="10" type="ORF">PG996_009195</name>
</gene>
<evidence type="ECO:0000256" key="6">
    <source>
        <dbReference type="ARBA" id="ARBA00023004"/>
    </source>
</evidence>
<evidence type="ECO:0000256" key="2">
    <source>
        <dbReference type="ARBA" id="ARBA00010617"/>
    </source>
</evidence>
<evidence type="ECO:0000256" key="9">
    <source>
        <dbReference type="SAM" id="Phobius"/>
    </source>
</evidence>
<sequence length="529" mass="59612">MALIGNLISGVHPVAAVVTVFLILIGVGLTIQFTSIRYPANLPLVGEPPGKRHFSWRTRWRYMTDCKGLYLEAYENKADLENQFSKRGKTVLVPGLGLRNETILPQSAMKWFLAQPESSLNASQAIVEINQLGYSLGDDKYATDRWNGLVVRTKMSTVLERICGDMNEELRYAIDMRLGTDENEWKEIDLLHTVRLVVAQAASRFTVGLPLFLVSLVPHLFHGVPSSAFFTLRALKPQIERIKTHIQAVHLKRLETLEQDPDDPGHTEPGDFFQMMMRFAQSERSHEVDDFDSITRRLIVANFGTMYNTSFQATQLILNILGSDAEFNTISVLRDEFSSVLGSKDGDDDPTWSKTKVASLTRADSVARESMRLDAFGNRFQYRKVMVDHLVTEDGIALPKGALLSMLGHPAHRDIEYFPDEPGKYDPFRFSRAREAAADADGKPGLPNLTFVGTGPQHLSWGHGKHACPGRFLVDFELKMMMAYLLQRYDIEFPPEYEGKRPANYWMGEAAFPPTGAEIRVKRRPGTTK</sequence>
<protein>
    <recommendedName>
        <fullName evidence="12">Cytochrome P450</fullName>
    </recommendedName>
</protein>
<evidence type="ECO:0000256" key="7">
    <source>
        <dbReference type="ARBA" id="ARBA00023033"/>
    </source>
</evidence>
<evidence type="ECO:0000256" key="1">
    <source>
        <dbReference type="ARBA" id="ARBA00001971"/>
    </source>
</evidence>
<dbReference type="Pfam" id="PF00067">
    <property type="entry name" value="p450"/>
    <property type="match status" value="1"/>
</dbReference>
<dbReference type="InterPro" id="IPR017972">
    <property type="entry name" value="Cyt_P450_CS"/>
</dbReference>
<comment type="cofactor">
    <cofactor evidence="1">
        <name>heme</name>
        <dbReference type="ChEBI" id="CHEBI:30413"/>
    </cofactor>
</comment>
<dbReference type="Proteomes" id="UP001446871">
    <property type="component" value="Unassembled WGS sequence"/>
</dbReference>
<proteinExistence type="inferred from homology"/>
<evidence type="ECO:0000256" key="8">
    <source>
        <dbReference type="RuleBase" id="RU000461"/>
    </source>
</evidence>
<feature type="transmembrane region" description="Helical" evidence="9">
    <location>
        <begin position="7"/>
        <end position="31"/>
    </location>
</feature>